<keyword evidence="1" id="KW-0732">Signal</keyword>
<gene>
    <name evidence="2" type="ORF">CAPTEDRAFT_198519</name>
</gene>
<dbReference type="EMBL" id="AMQN01010273">
    <property type="status" value="NOT_ANNOTATED_CDS"/>
    <property type="molecule type" value="Genomic_DNA"/>
</dbReference>
<sequence>MAGRWCVLVALFVGPLVVYAGEFEGCFGPPITQDESTESIQLRTNTNQDCAAHCADRGYIMAATRVDLCICTMVFPEKELASSVYSNASAPISNIPVKHGL</sequence>
<evidence type="ECO:0000313" key="2">
    <source>
        <dbReference type="EMBL" id="ELT98893.1"/>
    </source>
</evidence>
<reference evidence="4" key="1">
    <citation type="submission" date="2012-12" db="EMBL/GenBank/DDBJ databases">
        <authorList>
            <person name="Hellsten U."/>
            <person name="Grimwood J."/>
            <person name="Chapman J.A."/>
            <person name="Shapiro H."/>
            <person name="Aerts A."/>
            <person name="Otillar R.P."/>
            <person name="Terry A.Y."/>
            <person name="Boore J.L."/>
            <person name="Simakov O."/>
            <person name="Marletaz F."/>
            <person name="Cho S.-J."/>
            <person name="Edsinger-Gonzales E."/>
            <person name="Havlak P."/>
            <person name="Kuo D.-H."/>
            <person name="Larsson T."/>
            <person name="Lv J."/>
            <person name="Arendt D."/>
            <person name="Savage R."/>
            <person name="Osoegawa K."/>
            <person name="de Jong P."/>
            <person name="Lindberg D.R."/>
            <person name="Seaver E.C."/>
            <person name="Weisblat D.A."/>
            <person name="Putnam N.H."/>
            <person name="Grigoriev I.V."/>
            <person name="Rokhsar D.S."/>
        </authorList>
    </citation>
    <scope>NUCLEOTIDE SEQUENCE</scope>
    <source>
        <strain evidence="4">I ESC-2004</strain>
    </source>
</reference>
<name>R7TYB9_CAPTE</name>
<dbReference type="Proteomes" id="UP000014760">
    <property type="component" value="Unassembled WGS sequence"/>
</dbReference>
<organism evidence="2">
    <name type="scientific">Capitella teleta</name>
    <name type="common">Polychaete worm</name>
    <dbReference type="NCBI Taxonomy" id="283909"/>
    <lineage>
        <taxon>Eukaryota</taxon>
        <taxon>Metazoa</taxon>
        <taxon>Spiralia</taxon>
        <taxon>Lophotrochozoa</taxon>
        <taxon>Annelida</taxon>
        <taxon>Polychaeta</taxon>
        <taxon>Sedentaria</taxon>
        <taxon>Scolecida</taxon>
        <taxon>Capitellidae</taxon>
        <taxon>Capitella</taxon>
    </lineage>
</organism>
<dbReference type="HOGENOM" id="CLU_2294307_0_0_1"/>
<evidence type="ECO:0000256" key="1">
    <source>
        <dbReference type="SAM" id="SignalP"/>
    </source>
</evidence>
<evidence type="ECO:0000313" key="4">
    <source>
        <dbReference type="Proteomes" id="UP000014760"/>
    </source>
</evidence>
<dbReference type="EMBL" id="KB307469">
    <property type="protein sequence ID" value="ELT98893.1"/>
    <property type="molecule type" value="Genomic_DNA"/>
</dbReference>
<feature type="chain" id="PRO_5008787458" evidence="1">
    <location>
        <begin position="21"/>
        <end position="101"/>
    </location>
</feature>
<proteinExistence type="predicted"/>
<accession>R7TYB9</accession>
<feature type="signal peptide" evidence="1">
    <location>
        <begin position="1"/>
        <end position="20"/>
    </location>
</feature>
<reference evidence="3" key="3">
    <citation type="submission" date="2015-06" db="UniProtKB">
        <authorList>
            <consortium name="EnsemblMetazoa"/>
        </authorList>
    </citation>
    <scope>IDENTIFICATION</scope>
</reference>
<evidence type="ECO:0000313" key="3">
    <source>
        <dbReference type="EnsemblMetazoa" id="CapteP198519"/>
    </source>
</evidence>
<protein>
    <submittedName>
        <fullName evidence="2 3">Uncharacterized protein</fullName>
    </submittedName>
</protein>
<reference evidence="2 4" key="2">
    <citation type="journal article" date="2013" name="Nature">
        <title>Insights into bilaterian evolution from three spiralian genomes.</title>
        <authorList>
            <person name="Simakov O."/>
            <person name="Marletaz F."/>
            <person name="Cho S.J."/>
            <person name="Edsinger-Gonzales E."/>
            <person name="Havlak P."/>
            <person name="Hellsten U."/>
            <person name="Kuo D.H."/>
            <person name="Larsson T."/>
            <person name="Lv J."/>
            <person name="Arendt D."/>
            <person name="Savage R."/>
            <person name="Osoegawa K."/>
            <person name="de Jong P."/>
            <person name="Grimwood J."/>
            <person name="Chapman J.A."/>
            <person name="Shapiro H."/>
            <person name="Aerts A."/>
            <person name="Otillar R.P."/>
            <person name="Terry A.Y."/>
            <person name="Boore J.L."/>
            <person name="Grigoriev I.V."/>
            <person name="Lindberg D.R."/>
            <person name="Seaver E.C."/>
            <person name="Weisblat D.A."/>
            <person name="Putnam N.H."/>
            <person name="Rokhsar D.S."/>
        </authorList>
    </citation>
    <scope>NUCLEOTIDE SEQUENCE</scope>
    <source>
        <strain evidence="2 4">I ESC-2004</strain>
    </source>
</reference>
<keyword evidence="4" id="KW-1185">Reference proteome</keyword>
<dbReference type="EnsemblMetazoa" id="CapteT198519">
    <property type="protein sequence ID" value="CapteP198519"/>
    <property type="gene ID" value="CapteG198519"/>
</dbReference>
<dbReference type="AlphaFoldDB" id="R7TYB9"/>